<dbReference type="Proteomes" id="UP000683246">
    <property type="component" value="Chromosome"/>
</dbReference>
<dbReference type="GO" id="GO:0048269">
    <property type="term" value="C:methionine adenosyltransferase complex"/>
    <property type="evidence" value="ECO:0007669"/>
    <property type="project" value="TreeGrafter"/>
</dbReference>
<keyword evidence="2" id="KW-0560">Oxidoreductase</keyword>
<dbReference type="Pfam" id="PF04321">
    <property type="entry name" value="RmlD_sub_bind"/>
    <property type="match status" value="1"/>
</dbReference>
<comment type="similarity">
    <text evidence="1 2">Belongs to the dTDP-4-dehydrorhamnose reductase family.</text>
</comment>
<feature type="domain" description="RmlD-like substrate binding" evidence="3">
    <location>
        <begin position="4"/>
        <end position="222"/>
    </location>
</feature>
<dbReference type="InterPro" id="IPR005913">
    <property type="entry name" value="dTDP_dehydrorham_reduct"/>
</dbReference>
<dbReference type="GO" id="GO:0008831">
    <property type="term" value="F:dTDP-4-dehydrorhamnose reductase activity"/>
    <property type="evidence" value="ECO:0007669"/>
    <property type="project" value="UniProtKB-EC"/>
</dbReference>
<dbReference type="PANTHER" id="PTHR10491:SF4">
    <property type="entry name" value="METHIONINE ADENOSYLTRANSFERASE 2 SUBUNIT BETA"/>
    <property type="match status" value="1"/>
</dbReference>
<dbReference type="PANTHER" id="PTHR10491">
    <property type="entry name" value="DTDP-4-DEHYDRORHAMNOSE REDUCTASE"/>
    <property type="match status" value="1"/>
</dbReference>
<comment type="pathway">
    <text evidence="2">Carbohydrate biosynthesis; dTDP-L-rhamnose biosynthesis.</text>
</comment>
<evidence type="ECO:0000313" key="4">
    <source>
        <dbReference type="EMBL" id="QUI24657.1"/>
    </source>
</evidence>
<sequence>MKKQVLILGGSGLVGRAIMGQLMMDKHVKISTTYHSSTRYTMGTSYPLDVDDIESVKQLLKKVQPTHVISCLRGDFKQQLACHKEVAAYIKKHNGWLYYCSTLNVFDQDISQGHHEEDKPQASSEYGQFKIDCEKLLLDILDQRAVILRLPQVWGKSCIRLDQLREANNHGKRITLYPKLHYNVASDHMIAKQVAHIMGHELTGIFHLASIDTILYSEFYRKLSEALGLKKIIWDEQEDEQGQFVLIPNRVKQFPKHLQETCDDVICYVAGADFV</sequence>
<dbReference type="EMBL" id="CP058649">
    <property type="protein sequence ID" value="QUI24657.1"/>
    <property type="molecule type" value="Genomic_DNA"/>
</dbReference>
<dbReference type="GO" id="GO:0019305">
    <property type="term" value="P:dTDP-rhamnose biosynthetic process"/>
    <property type="evidence" value="ECO:0007669"/>
    <property type="project" value="UniProtKB-UniPathway"/>
</dbReference>
<evidence type="ECO:0000256" key="2">
    <source>
        <dbReference type="RuleBase" id="RU364082"/>
    </source>
</evidence>
<dbReference type="KEGG" id="vpy:HZI73_21145"/>
<keyword evidence="5" id="KW-1185">Reference proteome</keyword>
<gene>
    <name evidence="4" type="ORF">HZI73_21145</name>
</gene>
<evidence type="ECO:0000256" key="1">
    <source>
        <dbReference type="ARBA" id="ARBA00010944"/>
    </source>
</evidence>
<organism evidence="4 5">
    <name type="scientific">Vallitalea pronyensis</name>
    <dbReference type="NCBI Taxonomy" id="1348613"/>
    <lineage>
        <taxon>Bacteria</taxon>
        <taxon>Bacillati</taxon>
        <taxon>Bacillota</taxon>
        <taxon>Clostridia</taxon>
        <taxon>Lachnospirales</taxon>
        <taxon>Vallitaleaceae</taxon>
        <taxon>Vallitalea</taxon>
    </lineage>
</organism>
<protein>
    <recommendedName>
        <fullName evidence="2">dTDP-4-dehydrorhamnose reductase</fullName>
        <ecNumber evidence="2">1.1.1.133</ecNumber>
    </recommendedName>
</protein>
<reference evidence="4" key="1">
    <citation type="submission" date="2020-07" db="EMBL/GenBank/DDBJ databases">
        <title>Vallitalea pronyensis genome.</title>
        <authorList>
            <person name="Postec A."/>
        </authorList>
    </citation>
    <scope>NUCLEOTIDE SEQUENCE</scope>
    <source>
        <strain evidence="4">FatNI3</strain>
    </source>
</reference>
<dbReference type="EC" id="1.1.1.133" evidence="2"/>
<name>A0A8J8SIP3_9FIRM</name>
<keyword evidence="2" id="KW-0521">NADP</keyword>
<evidence type="ECO:0000313" key="5">
    <source>
        <dbReference type="Proteomes" id="UP000683246"/>
    </source>
</evidence>
<dbReference type="Gene3D" id="3.40.50.720">
    <property type="entry name" value="NAD(P)-binding Rossmann-like Domain"/>
    <property type="match status" value="1"/>
</dbReference>
<comment type="function">
    <text evidence="2">Catalyzes the reduction of dTDP-6-deoxy-L-lyxo-4-hexulose to yield dTDP-L-rhamnose.</text>
</comment>
<dbReference type="SUPFAM" id="SSF51735">
    <property type="entry name" value="NAD(P)-binding Rossmann-fold domains"/>
    <property type="match status" value="1"/>
</dbReference>
<dbReference type="GO" id="GO:0006556">
    <property type="term" value="P:S-adenosylmethionine biosynthetic process"/>
    <property type="evidence" value="ECO:0007669"/>
    <property type="project" value="TreeGrafter"/>
</dbReference>
<accession>A0A8J8SIP3</accession>
<dbReference type="RefSeq" id="WP_212695349.1">
    <property type="nucleotide sequence ID" value="NZ_CP058649.1"/>
</dbReference>
<dbReference type="AlphaFoldDB" id="A0A8J8SIP3"/>
<dbReference type="InterPro" id="IPR036291">
    <property type="entry name" value="NAD(P)-bd_dom_sf"/>
</dbReference>
<proteinExistence type="inferred from homology"/>
<evidence type="ECO:0000259" key="3">
    <source>
        <dbReference type="Pfam" id="PF04321"/>
    </source>
</evidence>
<dbReference type="InterPro" id="IPR029903">
    <property type="entry name" value="RmlD-like-bd"/>
</dbReference>
<dbReference type="GO" id="GO:0048270">
    <property type="term" value="F:methionine adenosyltransferase regulator activity"/>
    <property type="evidence" value="ECO:0007669"/>
    <property type="project" value="TreeGrafter"/>
</dbReference>
<dbReference type="UniPathway" id="UPA00124"/>